<evidence type="ECO:0000256" key="5">
    <source>
        <dbReference type="ARBA" id="ARBA00022840"/>
    </source>
</evidence>
<feature type="binding site" evidence="9">
    <location>
        <begin position="26"/>
        <end position="33"/>
    </location>
    <ligand>
        <name>ATP</name>
        <dbReference type="ChEBI" id="CHEBI:30616"/>
    </ligand>
</feature>
<comment type="function">
    <text evidence="9">Catalyzes the 2-thiolation of uridine at the wobble position (U34) of tRNA, leading to the formation of s(2)U34.</text>
</comment>
<dbReference type="Proteomes" id="UP000249008">
    <property type="component" value="Chromosome 1"/>
</dbReference>
<evidence type="ECO:0000313" key="13">
    <source>
        <dbReference type="Proteomes" id="UP000249008"/>
    </source>
</evidence>
<dbReference type="GO" id="GO:0000049">
    <property type="term" value="F:tRNA binding"/>
    <property type="evidence" value="ECO:0007669"/>
    <property type="project" value="UniProtKB-KW"/>
</dbReference>
<comment type="similarity">
    <text evidence="9">Belongs to the MnmA/TRMU family.</text>
</comment>
<dbReference type="Gene3D" id="3.40.50.620">
    <property type="entry name" value="HUPs"/>
    <property type="match status" value="1"/>
</dbReference>
<feature type="domain" description="tRNA-specific 2-thiouridylase MnmA-like C-terminal" evidence="10">
    <location>
        <begin position="280"/>
        <end position="358"/>
    </location>
</feature>
<keyword evidence="2 9" id="KW-0808">Transferase</keyword>
<dbReference type="InterPro" id="IPR023382">
    <property type="entry name" value="MnmA-like_central_sf"/>
</dbReference>
<reference evidence="12 13" key="1">
    <citation type="submission" date="2018-06" db="EMBL/GenBank/DDBJ databases">
        <authorList>
            <consortium name="Pathogen Informatics"/>
            <person name="Doyle S."/>
        </authorList>
    </citation>
    <scope>NUCLEOTIDE SEQUENCE [LARGE SCALE GENOMIC DNA]</scope>
    <source>
        <strain evidence="12 13">NCTC12112</strain>
    </source>
</reference>
<feature type="active site" description="Nucleophile" evidence="9">
    <location>
        <position position="106"/>
    </location>
</feature>
<comment type="subcellular location">
    <subcellularLocation>
        <location evidence="9">Cytoplasm</location>
    </subcellularLocation>
</comment>
<dbReference type="PANTHER" id="PTHR11933">
    <property type="entry name" value="TRNA 5-METHYLAMINOMETHYL-2-THIOURIDYLATE -METHYLTRANSFERASE"/>
    <property type="match status" value="1"/>
</dbReference>
<keyword evidence="1 9" id="KW-0820">tRNA-binding</keyword>
<feature type="active site" description="Cysteine persulfide intermediate" evidence="9">
    <location>
        <position position="198"/>
    </location>
</feature>
<evidence type="ECO:0000259" key="11">
    <source>
        <dbReference type="Pfam" id="PF20259"/>
    </source>
</evidence>
<evidence type="ECO:0000256" key="8">
    <source>
        <dbReference type="ARBA" id="ARBA00051542"/>
    </source>
</evidence>
<evidence type="ECO:0000256" key="9">
    <source>
        <dbReference type="HAMAP-Rule" id="MF_00144"/>
    </source>
</evidence>
<feature type="region of interest" description="Interaction with tRNA" evidence="9">
    <location>
        <begin position="148"/>
        <end position="150"/>
    </location>
</feature>
<evidence type="ECO:0000256" key="2">
    <source>
        <dbReference type="ARBA" id="ARBA00022679"/>
    </source>
</evidence>
<evidence type="ECO:0000256" key="4">
    <source>
        <dbReference type="ARBA" id="ARBA00022741"/>
    </source>
</evidence>
<organism evidence="12 13">
    <name type="scientific">Fusobacterium ulcerans</name>
    <dbReference type="NCBI Taxonomy" id="861"/>
    <lineage>
        <taxon>Bacteria</taxon>
        <taxon>Fusobacteriati</taxon>
        <taxon>Fusobacteriota</taxon>
        <taxon>Fusobacteriia</taxon>
        <taxon>Fusobacteriales</taxon>
        <taxon>Fusobacteriaceae</taxon>
        <taxon>Fusobacterium</taxon>
    </lineage>
</organism>
<evidence type="ECO:0000259" key="10">
    <source>
        <dbReference type="Pfam" id="PF20258"/>
    </source>
</evidence>
<feature type="domain" description="tRNA-specific 2-thiouridylase MnmA-like central" evidence="11">
    <location>
        <begin position="218"/>
        <end position="271"/>
    </location>
</feature>
<name>A0AAX1TMG6_9FUSO</name>
<feature type="binding site" evidence="9">
    <location>
        <position position="130"/>
    </location>
    <ligand>
        <name>ATP</name>
        <dbReference type="ChEBI" id="CHEBI:30616"/>
    </ligand>
</feature>
<dbReference type="KEGG" id="ful:C4N20_15515"/>
<comment type="catalytic activity">
    <reaction evidence="8 9">
        <text>S-sulfanyl-L-cysteinyl-[protein] + uridine(34) in tRNA + AH2 + ATP = 2-thiouridine(34) in tRNA + L-cysteinyl-[protein] + A + AMP + diphosphate + H(+)</text>
        <dbReference type="Rhea" id="RHEA:47032"/>
        <dbReference type="Rhea" id="RHEA-COMP:10131"/>
        <dbReference type="Rhea" id="RHEA-COMP:11726"/>
        <dbReference type="Rhea" id="RHEA-COMP:11727"/>
        <dbReference type="Rhea" id="RHEA-COMP:11728"/>
        <dbReference type="ChEBI" id="CHEBI:13193"/>
        <dbReference type="ChEBI" id="CHEBI:15378"/>
        <dbReference type="ChEBI" id="CHEBI:17499"/>
        <dbReference type="ChEBI" id="CHEBI:29950"/>
        <dbReference type="ChEBI" id="CHEBI:30616"/>
        <dbReference type="ChEBI" id="CHEBI:33019"/>
        <dbReference type="ChEBI" id="CHEBI:61963"/>
        <dbReference type="ChEBI" id="CHEBI:65315"/>
        <dbReference type="ChEBI" id="CHEBI:87170"/>
        <dbReference type="ChEBI" id="CHEBI:456215"/>
        <dbReference type="EC" id="2.8.1.13"/>
    </reaction>
</comment>
<dbReference type="Gene3D" id="2.40.30.10">
    <property type="entry name" value="Translation factors"/>
    <property type="match status" value="1"/>
</dbReference>
<dbReference type="HAMAP" id="MF_00144">
    <property type="entry name" value="tRNA_thiouridyl_MnmA"/>
    <property type="match status" value="1"/>
</dbReference>
<dbReference type="InterPro" id="IPR004506">
    <property type="entry name" value="MnmA-like"/>
</dbReference>
<evidence type="ECO:0000256" key="1">
    <source>
        <dbReference type="ARBA" id="ARBA00022555"/>
    </source>
</evidence>
<feature type="binding site" evidence="9">
    <location>
        <position position="52"/>
    </location>
    <ligand>
        <name>ATP</name>
        <dbReference type="ChEBI" id="CHEBI:30616"/>
    </ligand>
</feature>
<evidence type="ECO:0000313" key="12">
    <source>
        <dbReference type="EMBL" id="SQJ03920.1"/>
    </source>
</evidence>
<dbReference type="InterPro" id="IPR046885">
    <property type="entry name" value="MnmA-like_C"/>
</dbReference>
<dbReference type="AlphaFoldDB" id="A0AAX1TMG6"/>
<dbReference type="Pfam" id="PF20258">
    <property type="entry name" value="tRNA_Me_trans_C"/>
    <property type="match status" value="1"/>
</dbReference>
<sequence length="359" mass="40130">MNTINNEFSKYLQYDENNKSTTIAVAMSGGVDSSTVAYLLKKQGYNVFGVTMKTCKPEDSDAKKVCDDLGIPYYLLDVTKEFKEKVMDYFVDEYLKGKTPNPCMVCNKYIKLGLLIDFARSKGADFMATGHYTQMKDGVLSMGDDAGKDQVYFLSQMKKDNLKYLKFPIGNLEKPKVRELAQLLGVRVYAKKDSQEICFVEDGKLKEFLMEMSNGKAGKPGNIIDVNGKVLGKHKGLSFYTIGQRKGLGIALESPLYVIELDSKRNCVIVGPNEMLFKNSLIAESVNLISVDNIEDLNGIECWAKTRSRDQLHKCKLEVLSSGNIKVNFIENQVRAVTPGQGVVFYDEDHKVLGSGFII</sequence>
<keyword evidence="5 9" id="KW-0067">ATP-binding</keyword>
<dbReference type="GO" id="GO:0005737">
    <property type="term" value="C:cytoplasm"/>
    <property type="evidence" value="ECO:0007669"/>
    <property type="project" value="UniProtKB-SubCell"/>
</dbReference>
<dbReference type="EC" id="2.8.1.13" evidence="9"/>
<feature type="site" description="Interaction with tRNA" evidence="9">
    <location>
        <position position="341"/>
    </location>
</feature>
<proteinExistence type="inferred from homology"/>
<keyword evidence="4 9" id="KW-0547">Nucleotide-binding</keyword>
<comment type="caution">
    <text evidence="9">Lacks conserved residue(s) required for the propagation of feature annotation.</text>
</comment>
<protein>
    <recommendedName>
        <fullName evidence="9">tRNA-specific 2-thiouridylase MnmA</fullName>
        <ecNumber evidence="9">2.8.1.13</ecNumber>
    </recommendedName>
</protein>
<dbReference type="NCBIfam" id="TIGR00420">
    <property type="entry name" value="trmU"/>
    <property type="match status" value="1"/>
</dbReference>
<dbReference type="PANTHER" id="PTHR11933:SF5">
    <property type="entry name" value="MITOCHONDRIAL TRNA-SPECIFIC 2-THIOURIDYLASE 1"/>
    <property type="match status" value="1"/>
</dbReference>
<evidence type="ECO:0000256" key="7">
    <source>
        <dbReference type="ARBA" id="ARBA00023157"/>
    </source>
</evidence>
<keyword evidence="3 9" id="KW-0819">tRNA processing</keyword>
<feature type="site" description="Interaction with tRNA" evidence="9">
    <location>
        <position position="131"/>
    </location>
</feature>
<accession>A0AAX1TMG6</accession>
<keyword evidence="6 9" id="KW-0694">RNA-binding</keyword>
<dbReference type="Gene3D" id="2.30.30.280">
    <property type="entry name" value="Adenine nucleotide alpha hydrolases-like domains"/>
    <property type="match status" value="1"/>
</dbReference>
<dbReference type="Pfam" id="PF20259">
    <property type="entry name" value="tRNA_Me_trans_M"/>
    <property type="match status" value="1"/>
</dbReference>
<dbReference type="InterPro" id="IPR046884">
    <property type="entry name" value="MnmA-like_central"/>
</dbReference>
<dbReference type="NCBIfam" id="NF001138">
    <property type="entry name" value="PRK00143.1"/>
    <property type="match status" value="1"/>
</dbReference>
<dbReference type="Pfam" id="PF03054">
    <property type="entry name" value="tRNA_Me_trans"/>
    <property type="match status" value="1"/>
</dbReference>
<keyword evidence="9" id="KW-0963">Cytoplasm</keyword>
<evidence type="ECO:0000256" key="3">
    <source>
        <dbReference type="ARBA" id="ARBA00022694"/>
    </source>
</evidence>
<evidence type="ECO:0000256" key="6">
    <source>
        <dbReference type="ARBA" id="ARBA00022884"/>
    </source>
</evidence>
<gene>
    <name evidence="12" type="primary">mnmA_1</name>
    <name evidence="9" type="synonym">mnmA</name>
    <name evidence="12" type="ORF">NCTC12112_01683</name>
</gene>
<dbReference type="FunFam" id="2.30.30.280:FF:000001">
    <property type="entry name" value="tRNA-specific 2-thiouridylase MnmA"/>
    <property type="match status" value="1"/>
</dbReference>
<dbReference type="EMBL" id="LS483487">
    <property type="protein sequence ID" value="SQJ03920.1"/>
    <property type="molecule type" value="Genomic_DNA"/>
</dbReference>
<dbReference type="CDD" id="cd01998">
    <property type="entry name" value="MnmA_TRMU-like"/>
    <property type="match status" value="1"/>
</dbReference>
<dbReference type="GO" id="GO:0005524">
    <property type="term" value="F:ATP binding"/>
    <property type="evidence" value="ECO:0007669"/>
    <property type="project" value="UniProtKB-KW"/>
</dbReference>
<keyword evidence="7" id="KW-1015">Disulfide bond</keyword>
<dbReference type="GO" id="GO:0103016">
    <property type="term" value="F:tRNA-uridine 2-sulfurtransferase activity"/>
    <property type="evidence" value="ECO:0007669"/>
    <property type="project" value="UniProtKB-EC"/>
</dbReference>
<dbReference type="GO" id="GO:0002143">
    <property type="term" value="P:tRNA wobble position uridine thiolation"/>
    <property type="evidence" value="ECO:0007669"/>
    <property type="project" value="TreeGrafter"/>
</dbReference>
<dbReference type="InterPro" id="IPR014729">
    <property type="entry name" value="Rossmann-like_a/b/a_fold"/>
</dbReference>
<dbReference type="SUPFAM" id="SSF52402">
    <property type="entry name" value="Adenine nucleotide alpha hydrolases-like"/>
    <property type="match status" value="1"/>
</dbReference>